<dbReference type="SMART" id="SM00382">
    <property type="entry name" value="AAA"/>
    <property type="match status" value="1"/>
</dbReference>
<keyword evidence="5" id="KW-1278">Translocase</keyword>
<dbReference type="InterPro" id="IPR041701">
    <property type="entry name" value="MetN_ABC"/>
</dbReference>
<keyword evidence="1" id="KW-0813">Transport</keyword>
<keyword evidence="2" id="KW-1003">Cell membrane</keyword>
<dbReference type="PROSITE" id="PS50893">
    <property type="entry name" value="ABC_TRANSPORTER_2"/>
    <property type="match status" value="1"/>
</dbReference>
<dbReference type="InterPro" id="IPR027417">
    <property type="entry name" value="P-loop_NTPase"/>
</dbReference>
<proteinExistence type="predicted"/>
<keyword evidence="3" id="KW-0547">Nucleotide-binding</keyword>
<dbReference type="InterPro" id="IPR003593">
    <property type="entry name" value="AAA+_ATPase"/>
</dbReference>
<feature type="domain" description="ABC transporter" evidence="8">
    <location>
        <begin position="2"/>
        <end position="241"/>
    </location>
</feature>
<evidence type="ECO:0000256" key="6">
    <source>
        <dbReference type="ARBA" id="ARBA00022970"/>
    </source>
</evidence>
<dbReference type="Gene3D" id="3.40.50.300">
    <property type="entry name" value="P-loop containing nucleotide triphosphate hydrolases"/>
    <property type="match status" value="1"/>
</dbReference>
<keyword evidence="4 9" id="KW-0067">ATP-binding</keyword>
<gene>
    <name evidence="9" type="ORF">ACFOUW_17660</name>
</gene>
<evidence type="ECO:0000256" key="2">
    <source>
        <dbReference type="ARBA" id="ARBA00022475"/>
    </source>
</evidence>
<dbReference type="RefSeq" id="WP_205118949.1">
    <property type="nucleotide sequence ID" value="NZ_JAFBCM010000001.1"/>
</dbReference>
<dbReference type="PROSITE" id="PS00211">
    <property type="entry name" value="ABC_TRANSPORTER_1"/>
    <property type="match status" value="1"/>
</dbReference>
<dbReference type="SUPFAM" id="SSF52540">
    <property type="entry name" value="P-loop containing nucleoside triphosphate hydrolases"/>
    <property type="match status" value="1"/>
</dbReference>
<dbReference type="PANTHER" id="PTHR43166">
    <property type="entry name" value="AMINO ACID IMPORT ATP-BINDING PROTEIN"/>
    <property type="match status" value="1"/>
</dbReference>
<keyword evidence="7" id="KW-0472">Membrane</keyword>
<evidence type="ECO:0000256" key="3">
    <source>
        <dbReference type="ARBA" id="ARBA00022741"/>
    </source>
</evidence>
<keyword evidence="6" id="KW-0029">Amino-acid transport</keyword>
<evidence type="ECO:0000256" key="5">
    <source>
        <dbReference type="ARBA" id="ARBA00022967"/>
    </source>
</evidence>
<dbReference type="Pfam" id="PF00005">
    <property type="entry name" value="ABC_tran"/>
    <property type="match status" value="1"/>
</dbReference>
<dbReference type="Gene3D" id="3.30.70.260">
    <property type="match status" value="1"/>
</dbReference>
<sequence length="330" mass="34946">MIELDDLRKTYHLPGRDVVALAGVDLEVAPGEVYGVVGESGAGKSTLLRCVNLLERPDTGTVTVAGQELTSLRGEELRKARQQIGMIFQHFELLAQRTVAANVALPLELAGVKRRKRDLRVDELLDLVGLADKAAAYPAQLSGGQKQRVGIARALAAGPAVMLCDEATSALDPDTTRSILGLLRDITSRLGVTVLLITHEYEVVKSVCDSVALLKDGKVVEKGPIASLLSTPNSVLAHALLPRLPVAEPATNGGVIADLTFLGEAANRPVITETARTFDIDISVVAGALESLAGLRVGRLRVELLGAAEACDGALKRFGELELAPEVHRV</sequence>
<comment type="caution">
    <text evidence="9">The sequence shown here is derived from an EMBL/GenBank/DDBJ whole genome shotgun (WGS) entry which is preliminary data.</text>
</comment>
<keyword evidence="10" id="KW-1185">Reference proteome</keyword>
<dbReference type="PANTHER" id="PTHR43166:SF30">
    <property type="entry name" value="METHIONINE IMPORT ATP-BINDING PROTEIN METN"/>
    <property type="match status" value="1"/>
</dbReference>
<dbReference type="InterPro" id="IPR050086">
    <property type="entry name" value="MetN_ABC_transporter-like"/>
</dbReference>
<dbReference type="Proteomes" id="UP001595699">
    <property type="component" value="Unassembled WGS sequence"/>
</dbReference>
<accession>A0ABV7YE92</accession>
<evidence type="ECO:0000256" key="7">
    <source>
        <dbReference type="ARBA" id="ARBA00023136"/>
    </source>
</evidence>
<dbReference type="InterPro" id="IPR003439">
    <property type="entry name" value="ABC_transporter-like_ATP-bd"/>
</dbReference>
<dbReference type="InterPro" id="IPR018449">
    <property type="entry name" value="NIL_domain"/>
</dbReference>
<dbReference type="GO" id="GO:0005524">
    <property type="term" value="F:ATP binding"/>
    <property type="evidence" value="ECO:0007669"/>
    <property type="project" value="UniProtKB-KW"/>
</dbReference>
<organism evidence="9 10">
    <name type="scientific">Tenggerimyces flavus</name>
    <dbReference type="NCBI Taxonomy" id="1708749"/>
    <lineage>
        <taxon>Bacteria</taxon>
        <taxon>Bacillati</taxon>
        <taxon>Actinomycetota</taxon>
        <taxon>Actinomycetes</taxon>
        <taxon>Propionibacteriales</taxon>
        <taxon>Nocardioidaceae</taxon>
        <taxon>Tenggerimyces</taxon>
    </lineage>
</organism>
<evidence type="ECO:0000259" key="8">
    <source>
        <dbReference type="PROSITE" id="PS50893"/>
    </source>
</evidence>
<evidence type="ECO:0000256" key="4">
    <source>
        <dbReference type="ARBA" id="ARBA00022840"/>
    </source>
</evidence>
<dbReference type="SUPFAM" id="SSF55021">
    <property type="entry name" value="ACT-like"/>
    <property type="match status" value="1"/>
</dbReference>
<dbReference type="EMBL" id="JBHRZH010000015">
    <property type="protein sequence ID" value="MFC3762674.1"/>
    <property type="molecule type" value="Genomic_DNA"/>
</dbReference>
<dbReference type="InterPro" id="IPR017871">
    <property type="entry name" value="ABC_transporter-like_CS"/>
</dbReference>
<dbReference type="SMART" id="SM00930">
    <property type="entry name" value="NIL"/>
    <property type="match status" value="1"/>
</dbReference>
<evidence type="ECO:0000313" key="9">
    <source>
        <dbReference type="EMBL" id="MFC3762674.1"/>
    </source>
</evidence>
<name>A0ABV7YE92_9ACTN</name>
<protein>
    <submittedName>
        <fullName evidence="9">Methionine ABC transporter ATP-binding protein</fullName>
    </submittedName>
</protein>
<dbReference type="CDD" id="cd03258">
    <property type="entry name" value="ABC_MetN_methionine_transporter"/>
    <property type="match status" value="1"/>
</dbReference>
<dbReference type="InterPro" id="IPR045865">
    <property type="entry name" value="ACT-like_dom_sf"/>
</dbReference>
<reference evidence="10" key="1">
    <citation type="journal article" date="2019" name="Int. J. Syst. Evol. Microbiol.">
        <title>The Global Catalogue of Microorganisms (GCM) 10K type strain sequencing project: providing services to taxonomists for standard genome sequencing and annotation.</title>
        <authorList>
            <consortium name="The Broad Institute Genomics Platform"/>
            <consortium name="The Broad Institute Genome Sequencing Center for Infectious Disease"/>
            <person name="Wu L."/>
            <person name="Ma J."/>
        </authorList>
    </citation>
    <scope>NUCLEOTIDE SEQUENCE [LARGE SCALE GENOMIC DNA]</scope>
    <source>
        <strain evidence="10">CGMCC 4.7241</strain>
    </source>
</reference>
<evidence type="ECO:0000313" key="10">
    <source>
        <dbReference type="Proteomes" id="UP001595699"/>
    </source>
</evidence>
<evidence type="ECO:0000256" key="1">
    <source>
        <dbReference type="ARBA" id="ARBA00022448"/>
    </source>
</evidence>
<dbReference type="Pfam" id="PF09383">
    <property type="entry name" value="NIL"/>
    <property type="match status" value="1"/>
</dbReference>